<proteinExistence type="predicted"/>
<gene>
    <name evidence="2" type="ORF">DF220_10625</name>
</gene>
<accession>A0A2U1T2Y0</accession>
<dbReference type="PANTHER" id="PTHR37017:SF11">
    <property type="entry name" value="ESTERASE_LIPASE_THIOESTERASE DOMAIN-CONTAINING PROTEIN"/>
    <property type="match status" value="1"/>
</dbReference>
<dbReference type="GO" id="GO:0003824">
    <property type="term" value="F:catalytic activity"/>
    <property type="evidence" value="ECO:0007669"/>
    <property type="project" value="UniProtKB-ARBA"/>
</dbReference>
<dbReference type="InterPro" id="IPR052897">
    <property type="entry name" value="Sec-Metab_Biosynth_Hydrolase"/>
</dbReference>
<dbReference type="Gene3D" id="3.40.50.1820">
    <property type="entry name" value="alpha/beta hydrolase"/>
    <property type="match status" value="1"/>
</dbReference>
<evidence type="ECO:0000313" key="2">
    <source>
        <dbReference type="EMBL" id="PWB98229.1"/>
    </source>
</evidence>
<comment type="caution">
    <text evidence="2">The sequence shown here is derived from an EMBL/GenBank/DDBJ whole genome shotgun (WGS) entry which is preliminary data.</text>
</comment>
<dbReference type="InterPro" id="IPR000073">
    <property type="entry name" value="AB_hydrolase_1"/>
</dbReference>
<dbReference type="Pfam" id="PF12697">
    <property type="entry name" value="Abhydrolase_6"/>
    <property type="match status" value="1"/>
</dbReference>
<keyword evidence="3" id="KW-1185">Reference proteome</keyword>
<protein>
    <submittedName>
        <fullName evidence="2">Esterase</fullName>
    </submittedName>
</protein>
<dbReference type="PANTHER" id="PTHR37017">
    <property type="entry name" value="AB HYDROLASE-1 DOMAIN-CONTAINING PROTEIN-RELATED"/>
    <property type="match status" value="1"/>
</dbReference>
<feature type="domain" description="AB hydrolase-1" evidence="1">
    <location>
        <begin position="10"/>
        <end position="236"/>
    </location>
</feature>
<organism evidence="2 3">
    <name type="scientific">Homoserinimonas hongtaonis</name>
    <dbReference type="NCBI Taxonomy" id="2079791"/>
    <lineage>
        <taxon>Bacteria</taxon>
        <taxon>Bacillati</taxon>
        <taxon>Actinomycetota</taxon>
        <taxon>Actinomycetes</taxon>
        <taxon>Micrococcales</taxon>
        <taxon>Microbacteriaceae</taxon>
        <taxon>Homoserinimonas</taxon>
    </lineage>
</organism>
<dbReference type="SUPFAM" id="SSF53474">
    <property type="entry name" value="alpha/beta-Hydrolases"/>
    <property type="match status" value="1"/>
</dbReference>
<dbReference type="Proteomes" id="UP000244978">
    <property type="component" value="Unassembled WGS sequence"/>
</dbReference>
<name>A0A2U1T2Y0_9MICO</name>
<dbReference type="RefSeq" id="WP_108997980.1">
    <property type="nucleotide sequence ID" value="NZ_QEEX01000001.1"/>
</dbReference>
<reference evidence="3" key="1">
    <citation type="submission" date="2018-04" db="EMBL/GenBank/DDBJ databases">
        <authorList>
            <person name="Liu S."/>
            <person name="Wang Z."/>
            <person name="Li J."/>
        </authorList>
    </citation>
    <scope>NUCLEOTIDE SEQUENCE [LARGE SCALE GENOMIC DNA]</scope>
    <source>
        <strain evidence="3">S1194</strain>
    </source>
</reference>
<evidence type="ECO:0000259" key="1">
    <source>
        <dbReference type="Pfam" id="PF12697"/>
    </source>
</evidence>
<sequence>MTPSARSSAIILVPGHWLGAWAWDEVREHLNTDTTRAIALTLPGLDGNDPDRATKTLEDQAAAILDALGQAGASEENPATLVAHSGANAPVSLVIDRHPELVHRVVWVDSGPVASGSIFAPDLPSEVEELALPPFEALGQQASLEGLSPEMLERFRAHAVPEPGPVLRQAVELTNEHRRRVRTTLVCCSMSSAQVLELARAGHPMFAEVATLEHVDVIDLPTGHWPMWSRPRDLAEIIQSKASRSY</sequence>
<dbReference type="InterPro" id="IPR029058">
    <property type="entry name" value="AB_hydrolase_fold"/>
</dbReference>
<evidence type="ECO:0000313" key="3">
    <source>
        <dbReference type="Proteomes" id="UP000244978"/>
    </source>
</evidence>
<dbReference type="AlphaFoldDB" id="A0A2U1T2Y0"/>
<dbReference type="EMBL" id="QEEX01000001">
    <property type="protein sequence ID" value="PWB98229.1"/>
    <property type="molecule type" value="Genomic_DNA"/>
</dbReference>